<dbReference type="AlphaFoldDB" id="A0A1C4WV35"/>
<dbReference type="EMBL" id="FMCT01000004">
    <property type="protein sequence ID" value="SCF00023.1"/>
    <property type="molecule type" value="Genomic_DNA"/>
</dbReference>
<reference evidence="4" key="1">
    <citation type="submission" date="2016-06" db="EMBL/GenBank/DDBJ databases">
        <authorList>
            <person name="Varghese N."/>
            <person name="Submissions Spin"/>
        </authorList>
    </citation>
    <scope>NUCLEOTIDE SEQUENCE [LARGE SCALE GENOMIC DNA]</scope>
    <source>
        <strain evidence="4">DSM 43168</strain>
    </source>
</reference>
<evidence type="ECO:0000256" key="1">
    <source>
        <dbReference type="SAM" id="SignalP"/>
    </source>
</evidence>
<evidence type="ECO:0008006" key="6">
    <source>
        <dbReference type="Google" id="ProtNLM"/>
    </source>
</evidence>
<proteinExistence type="predicted"/>
<evidence type="ECO:0000313" key="2">
    <source>
        <dbReference type="EMBL" id="QLD26386.1"/>
    </source>
</evidence>
<organism evidence="3 4">
    <name type="scientific">Micromonospora carbonacea</name>
    <dbReference type="NCBI Taxonomy" id="47853"/>
    <lineage>
        <taxon>Bacteria</taxon>
        <taxon>Bacillati</taxon>
        <taxon>Actinomycetota</taxon>
        <taxon>Actinomycetes</taxon>
        <taxon>Micromonosporales</taxon>
        <taxon>Micromonosporaceae</taxon>
        <taxon>Micromonospora</taxon>
    </lineage>
</organism>
<dbReference type="KEGG" id="mcab:HXZ27_21010"/>
<dbReference type="EMBL" id="CP058322">
    <property type="protein sequence ID" value="QLD26386.1"/>
    <property type="molecule type" value="Genomic_DNA"/>
</dbReference>
<keyword evidence="1" id="KW-0732">Signal</keyword>
<dbReference type="Proteomes" id="UP000509335">
    <property type="component" value="Chromosome"/>
</dbReference>
<keyword evidence="4" id="KW-1185">Reference proteome</keyword>
<evidence type="ECO:0000313" key="3">
    <source>
        <dbReference type="EMBL" id="SCF00023.1"/>
    </source>
</evidence>
<reference evidence="3" key="2">
    <citation type="submission" date="2016-06" db="EMBL/GenBank/DDBJ databases">
        <authorList>
            <person name="Kjaerup R.B."/>
            <person name="Dalgaard T.S."/>
            <person name="Juul-Madsen H.R."/>
        </authorList>
    </citation>
    <scope>NUCLEOTIDE SEQUENCE [LARGE SCALE GENOMIC DNA]</scope>
    <source>
        <strain evidence="3">DSM 43168</strain>
    </source>
</reference>
<protein>
    <recommendedName>
        <fullName evidence="6">Peptidase inhibitor family I36</fullName>
    </recommendedName>
</protein>
<reference evidence="2 5" key="3">
    <citation type="submission" date="2020-07" db="EMBL/GenBank/DDBJ databases">
        <title>A bifunctional nitrone conjugated secondary metabolite targeting the ribosome.</title>
        <authorList>
            <person name="Limbrick E.M."/>
            <person name="Graf M."/>
            <person name="Derewacz D.K."/>
            <person name="Nguyen F."/>
            <person name="Spraggins J.M."/>
            <person name="Wieland M."/>
            <person name="Ynigez-Gutierrez A.E."/>
            <person name="Reisman B.J."/>
            <person name="Zinshteyn B."/>
            <person name="McCulloch K."/>
            <person name="Iverson T.M."/>
            <person name="Green R."/>
            <person name="Wilson D.N."/>
            <person name="Bachmann B.O."/>
        </authorList>
    </citation>
    <scope>NUCLEOTIDE SEQUENCE [LARGE SCALE GENOMIC DNA]</scope>
    <source>
        <strain evidence="5">aurantiaca</strain>
        <strain evidence="2">Aurantiaca</strain>
    </source>
</reference>
<name>A0A1C4WV35_9ACTN</name>
<feature type="chain" id="PRO_5044556395" description="Peptidase inhibitor family I36" evidence="1">
    <location>
        <begin position="35"/>
        <end position="125"/>
    </location>
</feature>
<dbReference type="Proteomes" id="UP000183585">
    <property type="component" value="Unassembled WGS sequence"/>
</dbReference>
<accession>A0A1C4WV35</accession>
<evidence type="ECO:0000313" key="5">
    <source>
        <dbReference type="Proteomes" id="UP000509335"/>
    </source>
</evidence>
<dbReference type="GeneID" id="301313155"/>
<sequence length="125" mass="13085">MAKNVQNRRRAKIVGLLAVAATVGTLASASPALAATGATGVCSKGNYSSYLEFPYRGGLTTYVAPPGGCSSVHFGKYTSEPVNVYGYKNGVTVYLGTRNINDLKKSVFRTYGSIPGSPYFTLSGS</sequence>
<dbReference type="RefSeq" id="WP_141723719.1">
    <property type="nucleotide sequence ID" value="NZ_CBDRIN010000047.1"/>
</dbReference>
<evidence type="ECO:0000313" key="4">
    <source>
        <dbReference type="Proteomes" id="UP000183585"/>
    </source>
</evidence>
<feature type="signal peptide" evidence="1">
    <location>
        <begin position="1"/>
        <end position="34"/>
    </location>
</feature>
<gene>
    <name evidence="3" type="ORF">GA0070563_10444</name>
    <name evidence="2" type="ORF">HXZ27_21010</name>
</gene>